<feature type="compositionally biased region" description="Low complexity" evidence="1">
    <location>
        <begin position="25"/>
        <end position="49"/>
    </location>
</feature>
<accession>A0A9W6QRP7</accession>
<evidence type="ECO:0000256" key="2">
    <source>
        <dbReference type="SAM" id="SignalP"/>
    </source>
</evidence>
<protein>
    <recommendedName>
        <fullName evidence="5">DUF732 domain-containing protein</fullName>
    </recommendedName>
</protein>
<keyword evidence="4" id="KW-1185">Reference proteome</keyword>
<organism evidence="3 4">
    <name type="scientific">Actinokineospora globicatena</name>
    <dbReference type="NCBI Taxonomy" id="103729"/>
    <lineage>
        <taxon>Bacteria</taxon>
        <taxon>Bacillati</taxon>
        <taxon>Actinomycetota</taxon>
        <taxon>Actinomycetes</taxon>
        <taxon>Pseudonocardiales</taxon>
        <taxon>Pseudonocardiaceae</taxon>
        <taxon>Actinokineospora</taxon>
    </lineage>
</organism>
<proteinExistence type="predicted"/>
<dbReference type="AlphaFoldDB" id="A0A9W6QRP7"/>
<feature type="chain" id="PRO_5040844223" description="DUF732 domain-containing protein" evidence="2">
    <location>
        <begin position="20"/>
        <end position="137"/>
    </location>
</feature>
<feature type="region of interest" description="Disordered" evidence="1">
    <location>
        <begin position="25"/>
        <end position="55"/>
    </location>
</feature>
<feature type="signal peptide" evidence="2">
    <location>
        <begin position="1"/>
        <end position="19"/>
    </location>
</feature>
<keyword evidence="2" id="KW-0732">Signal</keyword>
<dbReference type="RefSeq" id="WP_285611898.1">
    <property type="nucleotide sequence ID" value="NZ_BSSD01000006.1"/>
</dbReference>
<name>A0A9W6QRP7_9PSEU</name>
<dbReference type="Proteomes" id="UP001165042">
    <property type="component" value="Unassembled WGS sequence"/>
</dbReference>
<dbReference type="EMBL" id="BSSD01000006">
    <property type="protein sequence ID" value="GLW93568.1"/>
    <property type="molecule type" value="Genomic_DNA"/>
</dbReference>
<sequence>MRSLLPIAAVLLLCAGCGTDTTTQPPALTAPAEQTAPAASEFAAAESAAGIPPKPDAATADAYVRDLVAIDPEIVGKKPDRAVSRGRDQCGSVAQGYPEDKLVELVQRRFTAPGHSEGFGPEKSRKILAVVRKYLCP</sequence>
<evidence type="ECO:0000313" key="3">
    <source>
        <dbReference type="EMBL" id="GLW93568.1"/>
    </source>
</evidence>
<comment type="caution">
    <text evidence="3">The sequence shown here is derived from an EMBL/GenBank/DDBJ whole genome shotgun (WGS) entry which is preliminary data.</text>
</comment>
<evidence type="ECO:0008006" key="5">
    <source>
        <dbReference type="Google" id="ProtNLM"/>
    </source>
</evidence>
<gene>
    <name evidence="3" type="ORF">Aglo03_43840</name>
</gene>
<evidence type="ECO:0000313" key="4">
    <source>
        <dbReference type="Proteomes" id="UP001165042"/>
    </source>
</evidence>
<evidence type="ECO:0000256" key="1">
    <source>
        <dbReference type="SAM" id="MobiDB-lite"/>
    </source>
</evidence>
<reference evidence="3" key="1">
    <citation type="submission" date="2023-02" db="EMBL/GenBank/DDBJ databases">
        <title>Actinokineospora globicatena NBRC 15670.</title>
        <authorList>
            <person name="Ichikawa N."/>
            <person name="Sato H."/>
            <person name="Tonouchi N."/>
        </authorList>
    </citation>
    <scope>NUCLEOTIDE SEQUENCE</scope>
    <source>
        <strain evidence="3">NBRC 15670</strain>
    </source>
</reference>